<dbReference type="Pfam" id="PF02171">
    <property type="entry name" value="Piwi"/>
    <property type="match status" value="1"/>
</dbReference>
<feature type="domain" description="Piwi" evidence="2">
    <location>
        <begin position="574"/>
        <end position="876"/>
    </location>
</feature>
<dbReference type="Gene3D" id="3.30.420.10">
    <property type="entry name" value="Ribonuclease H-like superfamily/Ribonuclease H"/>
    <property type="match status" value="1"/>
</dbReference>
<feature type="compositionally biased region" description="Gly residues" evidence="1">
    <location>
        <begin position="38"/>
        <end position="50"/>
    </location>
</feature>
<dbReference type="OrthoDB" id="10252740at2759"/>
<evidence type="ECO:0000313" key="4">
    <source>
        <dbReference type="Proteomes" id="UP000310158"/>
    </source>
</evidence>
<dbReference type="AlphaFoldDB" id="A0A4V3XFP2"/>
<evidence type="ECO:0000313" key="3">
    <source>
        <dbReference type="EMBL" id="THH18233.1"/>
    </source>
</evidence>
<organism evidence="3 4">
    <name type="scientific">Bondarzewia mesenterica</name>
    <dbReference type="NCBI Taxonomy" id="1095465"/>
    <lineage>
        <taxon>Eukaryota</taxon>
        <taxon>Fungi</taxon>
        <taxon>Dikarya</taxon>
        <taxon>Basidiomycota</taxon>
        <taxon>Agaricomycotina</taxon>
        <taxon>Agaricomycetes</taxon>
        <taxon>Russulales</taxon>
        <taxon>Bondarzewiaceae</taxon>
        <taxon>Bondarzewia</taxon>
    </lineage>
</organism>
<dbReference type="SMART" id="SM00950">
    <property type="entry name" value="Piwi"/>
    <property type="match status" value="1"/>
</dbReference>
<dbReference type="GO" id="GO:0003723">
    <property type="term" value="F:RNA binding"/>
    <property type="evidence" value="ECO:0007669"/>
    <property type="project" value="InterPro"/>
</dbReference>
<dbReference type="InterPro" id="IPR032473">
    <property type="entry name" value="Argonaute_Mid_dom"/>
</dbReference>
<proteinExistence type="predicted"/>
<dbReference type="InterPro" id="IPR014811">
    <property type="entry name" value="ArgoL1"/>
</dbReference>
<protein>
    <recommendedName>
        <fullName evidence="2">Piwi domain-containing protein</fullName>
    </recommendedName>
</protein>
<dbReference type="InterPro" id="IPR003165">
    <property type="entry name" value="Piwi"/>
</dbReference>
<dbReference type="InterPro" id="IPR036085">
    <property type="entry name" value="PAZ_dom_sf"/>
</dbReference>
<dbReference type="SUPFAM" id="SSF101690">
    <property type="entry name" value="PAZ domain"/>
    <property type="match status" value="1"/>
</dbReference>
<dbReference type="PANTHER" id="PTHR22891">
    <property type="entry name" value="EUKARYOTIC TRANSLATION INITIATION FACTOR 2C"/>
    <property type="match status" value="1"/>
</dbReference>
<dbReference type="EMBL" id="SGPL01000082">
    <property type="protein sequence ID" value="THH18233.1"/>
    <property type="molecule type" value="Genomic_DNA"/>
</dbReference>
<reference evidence="3 4" key="1">
    <citation type="submission" date="2019-02" db="EMBL/GenBank/DDBJ databases">
        <title>Genome sequencing of the rare red list fungi Bondarzewia mesenterica.</title>
        <authorList>
            <person name="Buettner E."/>
            <person name="Kellner H."/>
        </authorList>
    </citation>
    <scope>NUCLEOTIDE SEQUENCE [LARGE SCALE GENOMIC DNA]</scope>
    <source>
        <strain evidence="3 4">DSM 108281</strain>
    </source>
</reference>
<dbReference type="InterPro" id="IPR032474">
    <property type="entry name" value="Argonaute_N"/>
</dbReference>
<name>A0A4V3XFP2_9AGAM</name>
<dbReference type="CDD" id="cd02846">
    <property type="entry name" value="PAZ_argonaute_like"/>
    <property type="match status" value="1"/>
</dbReference>
<keyword evidence="4" id="KW-1185">Reference proteome</keyword>
<dbReference type="Pfam" id="PF16487">
    <property type="entry name" value="ArgoMid"/>
    <property type="match status" value="1"/>
</dbReference>
<evidence type="ECO:0000259" key="2">
    <source>
        <dbReference type="PROSITE" id="PS50822"/>
    </source>
</evidence>
<dbReference type="InterPro" id="IPR036397">
    <property type="entry name" value="RNaseH_sf"/>
</dbReference>
<feature type="region of interest" description="Disordered" evidence="1">
    <location>
        <begin position="1"/>
        <end position="62"/>
    </location>
</feature>
<dbReference type="Proteomes" id="UP000310158">
    <property type="component" value="Unassembled WGS sequence"/>
</dbReference>
<dbReference type="Pfam" id="PF16486">
    <property type="entry name" value="ArgoN"/>
    <property type="match status" value="1"/>
</dbReference>
<dbReference type="Gene3D" id="3.40.50.2300">
    <property type="match status" value="1"/>
</dbReference>
<sequence>MPPRGNPDRGRGRGRGGGGGDGGGRGGLPRGAPPRGGPPRGSGGRGGPALRGGPAPSGGLQLPSHVEAIGVKRPGHGNAGRPLEVITNHFTTSIPEDSIHHYDVIGGGSELTLPILFSPRGVYDGRKNFFTAQKLSFGEGAEFDVSLSDAAPASTGQQQQAQGERRRGPKIHKVRITHVAEINPEVLSRFLDGLQSNDERVLTAITALNVVVRMQPSLTYPFNVRSFFTPTETQDIGSGIVLWRGYFQSVRPSPRQMLINIDISTGAMYKPGPLLALCLAFLNQNNPNALAPKNKFPERERIRLQRFVSTMRVVANYPQKGATRPSGYPRTLKRLTKDGARDLSFEVEGGRMMTVAEYFQNVLNRPLRYPDAICAELSKKAIIPLELLDVPPGQIIKKQIPSEKTSDVLAFSSKKPQDRLQSIKNGLDVLAYGQSEYLRQFKMQVSPEALKINARVLVPPTLKYGAQSKQPTIVPRDGAWNMIDKRVFQPCSRVDHWVVVIYEQQRKFNDRNVDDMVNGLMSACVTVGIQMPQVPAIVRWESGQGVIGDVQILSILWFAVGSACKQKTNNFPTLIVVILPEGGNDIYSAVKHFGDVTAGVVTQCMKSSKCFRAKMQYYANVTLKLNVKLGGINTIPDAKSASILYDPSNPTIVMGADVMHPAPGSQDRPSFAALVSSVDSDNAKYIATMDVQTSKEDIIENLQNMVKYVLEMYLQYRQNAEKKTGPAPKRIIFYRDGTSEGRFKEVLDRDACKELGVSPKITFVVVGKRHHVRFFPKNEREGDRSGNCPAGTVVDREVVNPVEFDYYLQSHGGLLGTSRPSHYNVLYDENNFTPDGLQSLSFALCHVYARSTRSVSIPAPVYYADIVCSRAKHHYDPQQGLELSLSDTVSNTEEQASTLNRFKAGFKVLNPKMRRLMYFC</sequence>
<accession>A0A4V3XFP2</accession>
<dbReference type="InterPro" id="IPR032472">
    <property type="entry name" value="ArgoL2"/>
</dbReference>
<gene>
    <name evidence="3" type="ORF">EW146_g2726</name>
</gene>
<dbReference type="InterPro" id="IPR012337">
    <property type="entry name" value="RNaseH-like_sf"/>
</dbReference>
<dbReference type="Pfam" id="PF02170">
    <property type="entry name" value="PAZ"/>
    <property type="match status" value="1"/>
</dbReference>
<dbReference type="CDD" id="cd04657">
    <property type="entry name" value="Piwi_ago-like"/>
    <property type="match status" value="1"/>
</dbReference>
<dbReference type="InterPro" id="IPR045246">
    <property type="entry name" value="Piwi_ago-like"/>
</dbReference>
<feature type="compositionally biased region" description="Basic and acidic residues" evidence="1">
    <location>
        <begin position="1"/>
        <end position="11"/>
    </location>
</feature>
<dbReference type="Pfam" id="PF08699">
    <property type="entry name" value="ArgoL1"/>
    <property type="match status" value="1"/>
</dbReference>
<dbReference type="Pfam" id="PF16488">
    <property type="entry name" value="ArgoL2"/>
    <property type="match status" value="1"/>
</dbReference>
<evidence type="ECO:0000256" key="1">
    <source>
        <dbReference type="SAM" id="MobiDB-lite"/>
    </source>
</evidence>
<comment type="caution">
    <text evidence="3">The sequence shown here is derived from an EMBL/GenBank/DDBJ whole genome shotgun (WGS) entry which is preliminary data.</text>
</comment>
<dbReference type="PROSITE" id="PS50822">
    <property type="entry name" value="PIWI"/>
    <property type="match status" value="1"/>
</dbReference>
<dbReference type="SMART" id="SM01163">
    <property type="entry name" value="DUF1785"/>
    <property type="match status" value="1"/>
</dbReference>
<feature type="compositionally biased region" description="Gly residues" evidence="1">
    <location>
        <begin position="15"/>
        <end position="29"/>
    </location>
</feature>
<dbReference type="InterPro" id="IPR003100">
    <property type="entry name" value="PAZ_dom"/>
</dbReference>
<dbReference type="Gene3D" id="2.170.260.10">
    <property type="entry name" value="paz domain"/>
    <property type="match status" value="1"/>
</dbReference>
<dbReference type="SUPFAM" id="SSF53098">
    <property type="entry name" value="Ribonuclease H-like"/>
    <property type="match status" value="1"/>
</dbReference>